<protein>
    <recommendedName>
        <fullName evidence="1">Mixed lineage kinase domain-containing protein</fullName>
    </recommendedName>
</protein>
<proteinExistence type="predicted"/>
<gene>
    <name evidence="2" type="ORF">CERSUDRAFT_118277</name>
</gene>
<evidence type="ECO:0000313" key="2">
    <source>
        <dbReference type="EMBL" id="EMD33243.1"/>
    </source>
</evidence>
<dbReference type="InterPro" id="IPR036537">
    <property type="entry name" value="Adaptor_Cbl_N_dom_sf"/>
</dbReference>
<dbReference type="Proteomes" id="UP000016930">
    <property type="component" value="Unassembled WGS sequence"/>
</dbReference>
<dbReference type="Gene3D" id="1.20.930.20">
    <property type="entry name" value="Adaptor protein Cbl, N-terminal domain"/>
    <property type="match status" value="1"/>
</dbReference>
<dbReference type="HOGENOM" id="CLU_422720_0_0_1"/>
<dbReference type="EMBL" id="KB445807">
    <property type="protein sequence ID" value="EMD33243.1"/>
    <property type="molecule type" value="Genomic_DNA"/>
</dbReference>
<dbReference type="GO" id="GO:0007166">
    <property type="term" value="P:cell surface receptor signaling pathway"/>
    <property type="evidence" value="ECO:0007669"/>
    <property type="project" value="InterPro"/>
</dbReference>
<feature type="domain" description="Mixed lineage kinase" evidence="1">
    <location>
        <begin position="40"/>
        <end position="141"/>
    </location>
</feature>
<accession>M2Q8Q3</accession>
<reference evidence="2 3" key="1">
    <citation type="journal article" date="2012" name="Proc. Natl. Acad. Sci. U.S.A.">
        <title>Comparative genomics of Ceriporiopsis subvermispora and Phanerochaete chrysosporium provide insight into selective ligninolysis.</title>
        <authorList>
            <person name="Fernandez-Fueyo E."/>
            <person name="Ruiz-Duenas F.J."/>
            <person name="Ferreira P."/>
            <person name="Floudas D."/>
            <person name="Hibbett D.S."/>
            <person name="Canessa P."/>
            <person name="Larrondo L.F."/>
            <person name="James T.Y."/>
            <person name="Seelenfreund D."/>
            <person name="Lobos S."/>
            <person name="Polanco R."/>
            <person name="Tello M."/>
            <person name="Honda Y."/>
            <person name="Watanabe T."/>
            <person name="Watanabe T."/>
            <person name="Ryu J.S."/>
            <person name="Kubicek C.P."/>
            <person name="Schmoll M."/>
            <person name="Gaskell J."/>
            <person name="Hammel K.E."/>
            <person name="St John F.J."/>
            <person name="Vanden Wymelenberg A."/>
            <person name="Sabat G."/>
            <person name="Splinter BonDurant S."/>
            <person name="Syed K."/>
            <person name="Yadav J.S."/>
            <person name="Doddapaneni H."/>
            <person name="Subramanian V."/>
            <person name="Lavin J.L."/>
            <person name="Oguiza J.A."/>
            <person name="Perez G."/>
            <person name="Pisabarro A.G."/>
            <person name="Ramirez L."/>
            <person name="Santoyo F."/>
            <person name="Master E."/>
            <person name="Coutinho P.M."/>
            <person name="Henrissat B."/>
            <person name="Lombard V."/>
            <person name="Magnuson J.K."/>
            <person name="Kuees U."/>
            <person name="Hori C."/>
            <person name="Igarashi K."/>
            <person name="Samejima M."/>
            <person name="Held B.W."/>
            <person name="Barry K.W."/>
            <person name="LaButti K.M."/>
            <person name="Lapidus A."/>
            <person name="Lindquist E.A."/>
            <person name="Lucas S.M."/>
            <person name="Riley R."/>
            <person name="Salamov A.A."/>
            <person name="Hoffmeister D."/>
            <person name="Schwenk D."/>
            <person name="Hadar Y."/>
            <person name="Yarden O."/>
            <person name="de Vries R.P."/>
            <person name="Wiebenga A."/>
            <person name="Stenlid J."/>
            <person name="Eastwood D."/>
            <person name="Grigoriev I.V."/>
            <person name="Berka R.M."/>
            <person name="Blanchette R.A."/>
            <person name="Kersten P."/>
            <person name="Martinez A.T."/>
            <person name="Vicuna R."/>
            <person name="Cullen D."/>
        </authorList>
    </citation>
    <scope>NUCLEOTIDE SEQUENCE [LARGE SCALE GENOMIC DNA]</scope>
    <source>
        <strain evidence="2 3">B</strain>
    </source>
</reference>
<keyword evidence="3" id="KW-1185">Reference proteome</keyword>
<evidence type="ECO:0000259" key="1">
    <source>
        <dbReference type="Pfam" id="PF22215"/>
    </source>
</evidence>
<sequence length="706" mass="81128">MGKKSDVATDVLGNAITVLEALKDASDAISAVPCLGAVFAAALGLLQTIERMNTSNERCKRLALRAQELAEYIEKRIAQNVDGVDEDLTANLNKLCALLRSIQTDVESLNRRKLFVKLLQSSSIAGKLDDHIAALDSAWRSFDACCLLSIDRKLNEQKNLALSQRLYDDEYRVFRYPDLIPFEACDDFLPEDGYPHGAMLAHWGNQVVVKRILRAHNAERPDVKAICKRYPPVTHPRIAKVLGYSDSILEEPYYVIYTEGRPVQDYLSDITDTKAILRFWLQSLLDFKSAYTYLTKEEDRAIVSGGSSGHIISLSTTRVDATNRLLFSADDARDRFYQLLMFWQYHYSYYLQHSKMSHFFSFQPVDATLLQTCLSALQNNTRAPDFDHLELYHFTWDLPHESSVSVRLGDFGYMTKDRQFIHLGNIVDIISALNGGPLSDSEIWEDFTSSHSCLRKQDVKDRFSGIRYTPDTDSQWGHANCRKMVRLVDRWLQLFWNHVVHFAAQKDIALHDIVIAYWFLQNNEVKWYRRRCAGCRERVPQCQTCHGGESSSGIYRTEYVRDSSGDEFEFEVSDMVQSNLSDSAPFSLDLYFHLTHASNGVYKRGSLMPWGYWSLDPEPCPGPWPDIVSDNFHVVQRRTRSSVHWQFLPPLEAAMLTYMKGYKLPHLPFYAHTTRSTPEITWDWHKLMSVMSATKRTRVERSCMLT</sequence>
<dbReference type="CDD" id="cd21037">
    <property type="entry name" value="MLKL_NTD"/>
    <property type="match status" value="1"/>
</dbReference>
<name>M2Q8Q3_CERS8</name>
<dbReference type="InterPro" id="IPR059179">
    <property type="entry name" value="MLKL-like_MCAfunc"/>
</dbReference>
<dbReference type="AlphaFoldDB" id="M2Q8Q3"/>
<organism evidence="2 3">
    <name type="scientific">Ceriporiopsis subvermispora (strain B)</name>
    <name type="common">White-rot fungus</name>
    <name type="synonym">Gelatoporia subvermispora</name>
    <dbReference type="NCBI Taxonomy" id="914234"/>
    <lineage>
        <taxon>Eukaryota</taxon>
        <taxon>Fungi</taxon>
        <taxon>Dikarya</taxon>
        <taxon>Basidiomycota</taxon>
        <taxon>Agaricomycotina</taxon>
        <taxon>Agaricomycetes</taxon>
        <taxon>Polyporales</taxon>
        <taxon>Gelatoporiaceae</taxon>
        <taxon>Gelatoporia</taxon>
    </lineage>
</organism>
<dbReference type="Pfam" id="PF22215">
    <property type="entry name" value="MLKL_N"/>
    <property type="match status" value="1"/>
</dbReference>
<dbReference type="InterPro" id="IPR054000">
    <property type="entry name" value="MLKL_N"/>
</dbReference>
<evidence type="ECO:0000313" key="3">
    <source>
        <dbReference type="Proteomes" id="UP000016930"/>
    </source>
</evidence>